<feature type="compositionally biased region" description="Low complexity" evidence="1">
    <location>
        <begin position="83"/>
        <end position="98"/>
    </location>
</feature>
<proteinExistence type="predicted"/>
<feature type="region of interest" description="Disordered" evidence="1">
    <location>
        <begin position="17"/>
        <end position="132"/>
    </location>
</feature>
<organism evidence="2">
    <name type="scientific">Tarsiger cyanurus ambidensovirus</name>
    <dbReference type="NCBI Taxonomy" id="2794449"/>
    <lineage>
        <taxon>Viruses</taxon>
        <taxon>Monodnaviria</taxon>
        <taxon>Shotokuvirae</taxon>
        <taxon>Cossaviricota</taxon>
        <taxon>Quintoviricetes</taxon>
        <taxon>Piccovirales</taxon>
        <taxon>Parvoviridae</taxon>
        <taxon>Densovirinae</taxon>
        <taxon>Ambidensovirus</taxon>
    </lineage>
</organism>
<sequence>MTSLSFRTLTKHINWLGKLGNPQTKASASSGTKRKTHSFDKPEEVELSEDEVERSQTPDDQPIITKTPHTPKKRGRPAKVTSTLITPARTPTPPADAASSEDSELSDGPDDAFFSCATSRKPTGPTGSSITCKKDGASFLWEAKGSTSAAKFIDIKIYDDPKALKGVDPMEVWRHANFRAKVMVGSPIQPAKGQRVLLAVKELQNAILEDFKNKHPKVNPIQTSAGKGK</sequence>
<evidence type="ECO:0000313" key="2">
    <source>
        <dbReference type="EMBL" id="QVW56849.1"/>
    </source>
</evidence>
<feature type="compositionally biased region" description="Acidic residues" evidence="1">
    <location>
        <begin position="99"/>
        <end position="110"/>
    </location>
</feature>
<feature type="compositionally biased region" description="Polar residues" evidence="1">
    <location>
        <begin position="116"/>
        <end position="131"/>
    </location>
</feature>
<evidence type="ECO:0000256" key="1">
    <source>
        <dbReference type="SAM" id="MobiDB-lite"/>
    </source>
</evidence>
<accession>A0A8E7G1Y5</accession>
<reference evidence="2" key="1">
    <citation type="submission" date="2020-09" db="EMBL/GenBank/DDBJ databases">
        <authorList>
            <person name="Dai Z."/>
            <person name="Yang S."/>
            <person name="Zhang W."/>
        </authorList>
    </citation>
    <scope>NUCLEOTIDE SEQUENCE</scope>
    <source>
        <strain evidence="2">Rob181par01</strain>
    </source>
</reference>
<dbReference type="EMBL" id="MW046615">
    <property type="protein sequence ID" value="QVW56849.1"/>
    <property type="molecule type" value="Genomic_DNA"/>
</dbReference>
<name>A0A8E7G1Y5_9VIRU</name>
<protein>
    <submittedName>
        <fullName evidence="2">NS2 protein</fullName>
    </submittedName>
</protein>
<feature type="compositionally biased region" description="Polar residues" evidence="1">
    <location>
        <begin position="21"/>
        <end position="31"/>
    </location>
</feature>
<reference evidence="2" key="2">
    <citation type="journal article" date="2022" name="Gigascience">
        <title>Parvovirus dark matter in the cloaca of wild birds.</title>
        <authorList>
            <person name="Dai Z."/>
            <person name="Wang H."/>
            <person name="Wu H."/>
            <person name="Zhang Q."/>
            <person name="Ji L."/>
            <person name="Wang X."/>
            <person name="Shen Q."/>
            <person name="Yang S."/>
            <person name="Ma X."/>
            <person name="Shan T."/>
            <person name="Zhang W."/>
        </authorList>
    </citation>
    <scope>NUCLEOTIDE SEQUENCE</scope>
    <source>
        <strain evidence="2">Rob181par01</strain>
    </source>
</reference>